<keyword evidence="2 5" id="KW-0238">DNA-binding</keyword>
<dbReference type="CDD" id="cd06267">
    <property type="entry name" value="PBP1_LacI_sugar_binding-like"/>
    <property type="match status" value="1"/>
</dbReference>
<dbReference type="PANTHER" id="PTHR30146:SF109">
    <property type="entry name" value="HTH-TYPE TRANSCRIPTIONAL REGULATOR GALS"/>
    <property type="match status" value="1"/>
</dbReference>
<feature type="domain" description="HTH lacI-type" evidence="4">
    <location>
        <begin position="3"/>
        <end position="57"/>
    </location>
</feature>
<evidence type="ECO:0000256" key="3">
    <source>
        <dbReference type="ARBA" id="ARBA00023163"/>
    </source>
</evidence>
<keyword evidence="3" id="KW-0804">Transcription</keyword>
<name>A0A8J6JEE7_9FIRM</name>
<dbReference type="InterPro" id="IPR046335">
    <property type="entry name" value="LacI/GalR-like_sensor"/>
</dbReference>
<dbReference type="Pfam" id="PF00356">
    <property type="entry name" value="LacI"/>
    <property type="match status" value="1"/>
</dbReference>
<reference evidence="5" key="1">
    <citation type="submission" date="2020-08" db="EMBL/GenBank/DDBJ databases">
        <title>Genome public.</title>
        <authorList>
            <person name="Liu C."/>
            <person name="Sun Q."/>
        </authorList>
    </citation>
    <scope>NUCLEOTIDE SEQUENCE</scope>
    <source>
        <strain evidence="5">NSJ-51</strain>
    </source>
</reference>
<dbReference type="CDD" id="cd01392">
    <property type="entry name" value="HTH_LacI"/>
    <property type="match status" value="1"/>
</dbReference>
<evidence type="ECO:0000313" key="5">
    <source>
        <dbReference type="EMBL" id="MBC5733255.1"/>
    </source>
</evidence>
<keyword evidence="1" id="KW-0805">Transcription regulation</keyword>
<dbReference type="Proteomes" id="UP000661435">
    <property type="component" value="Unassembled WGS sequence"/>
</dbReference>
<evidence type="ECO:0000313" key="6">
    <source>
        <dbReference type="Proteomes" id="UP000661435"/>
    </source>
</evidence>
<dbReference type="AlphaFoldDB" id="A0A8J6JEE7"/>
<dbReference type="PROSITE" id="PS50932">
    <property type="entry name" value="HTH_LACI_2"/>
    <property type="match status" value="1"/>
</dbReference>
<dbReference type="SMART" id="SM00354">
    <property type="entry name" value="HTH_LACI"/>
    <property type="match status" value="1"/>
</dbReference>
<dbReference type="InterPro" id="IPR010982">
    <property type="entry name" value="Lambda_DNA-bd_dom_sf"/>
</dbReference>
<protein>
    <submittedName>
        <fullName evidence="5">LacI family DNA-binding transcriptional regulator</fullName>
    </submittedName>
</protein>
<keyword evidence="6" id="KW-1185">Reference proteome</keyword>
<sequence length="343" mass="38135">MTITIKDIAKAADVSTATVSKVINGKMYVSPATRENVLRIMKELNYVPNASAANLARRSNKTILYADNFYKGAPYKNPHMFDIICGVSHELSRKGYHLSLLNLDSCGKHPKELFEEAILSHSADGIILSGVFATPQIERLMLRYDFPQICIGKPDFDTLLSWIDINNMLSANLAVEHLFSCGSRKIAFMGDHETDKIFMDRLRGFRAAMETVGLEVRDEYIAYNDPDINAIYEAATRILELSDPPDGIICTNGLMAVGTIRAIEVKGLSVPEEIELVAFDDYPYSPAVSVPPTVIDIDLFSLGVQAGNLLLKRVRDPAMLIQTYTALPRILERDTTRTKSKIT</sequence>
<dbReference type="GO" id="GO:0000976">
    <property type="term" value="F:transcription cis-regulatory region binding"/>
    <property type="evidence" value="ECO:0007669"/>
    <property type="project" value="TreeGrafter"/>
</dbReference>
<dbReference type="SUPFAM" id="SSF47413">
    <property type="entry name" value="lambda repressor-like DNA-binding domains"/>
    <property type="match status" value="1"/>
</dbReference>
<dbReference type="PANTHER" id="PTHR30146">
    <property type="entry name" value="LACI-RELATED TRANSCRIPTIONAL REPRESSOR"/>
    <property type="match status" value="1"/>
</dbReference>
<dbReference type="Pfam" id="PF13377">
    <property type="entry name" value="Peripla_BP_3"/>
    <property type="match status" value="1"/>
</dbReference>
<dbReference type="PRINTS" id="PR00036">
    <property type="entry name" value="HTHLACI"/>
</dbReference>
<evidence type="ECO:0000256" key="2">
    <source>
        <dbReference type="ARBA" id="ARBA00023125"/>
    </source>
</evidence>
<dbReference type="Gene3D" id="3.40.50.2300">
    <property type="match status" value="2"/>
</dbReference>
<accession>A0A8J6JEE7</accession>
<evidence type="ECO:0000256" key="1">
    <source>
        <dbReference type="ARBA" id="ARBA00023015"/>
    </source>
</evidence>
<dbReference type="Gene3D" id="1.10.260.40">
    <property type="entry name" value="lambda repressor-like DNA-binding domains"/>
    <property type="match status" value="1"/>
</dbReference>
<dbReference type="InterPro" id="IPR028082">
    <property type="entry name" value="Peripla_BP_I"/>
</dbReference>
<dbReference type="PROSITE" id="PS00356">
    <property type="entry name" value="HTH_LACI_1"/>
    <property type="match status" value="1"/>
</dbReference>
<dbReference type="RefSeq" id="WP_186907145.1">
    <property type="nucleotide sequence ID" value="NZ_JACOPP010000005.1"/>
</dbReference>
<evidence type="ECO:0000259" key="4">
    <source>
        <dbReference type="PROSITE" id="PS50932"/>
    </source>
</evidence>
<dbReference type="SUPFAM" id="SSF53822">
    <property type="entry name" value="Periplasmic binding protein-like I"/>
    <property type="match status" value="1"/>
</dbReference>
<dbReference type="EMBL" id="JACOPP010000005">
    <property type="protein sequence ID" value="MBC5733255.1"/>
    <property type="molecule type" value="Genomic_DNA"/>
</dbReference>
<organism evidence="5 6">
    <name type="scientific">Lawsonibacter hominis</name>
    <dbReference type="NCBI Taxonomy" id="2763053"/>
    <lineage>
        <taxon>Bacteria</taxon>
        <taxon>Bacillati</taxon>
        <taxon>Bacillota</taxon>
        <taxon>Clostridia</taxon>
        <taxon>Eubacteriales</taxon>
        <taxon>Oscillospiraceae</taxon>
        <taxon>Lawsonibacter</taxon>
    </lineage>
</organism>
<gene>
    <name evidence="5" type="ORF">H8S57_05890</name>
</gene>
<proteinExistence type="predicted"/>
<comment type="caution">
    <text evidence="5">The sequence shown here is derived from an EMBL/GenBank/DDBJ whole genome shotgun (WGS) entry which is preliminary data.</text>
</comment>
<dbReference type="InterPro" id="IPR000843">
    <property type="entry name" value="HTH_LacI"/>
</dbReference>
<dbReference type="GO" id="GO:0003700">
    <property type="term" value="F:DNA-binding transcription factor activity"/>
    <property type="evidence" value="ECO:0007669"/>
    <property type="project" value="TreeGrafter"/>
</dbReference>